<feature type="region of interest" description="Disordered" evidence="1">
    <location>
        <begin position="196"/>
        <end position="258"/>
    </location>
</feature>
<evidence type="ECO:0000313" key="3">
    <source>
        <dbReference type="EMBL" id="TGJ80177.1"/>
    </source>
</evidence>
<name>A0A4Z0YAX6_9PEZI</name>
<dbReference type="STRING" id="37992.A0A4Z0YAX6"/>
<evidence type="ECO:0000256" key="1">
    <source>
        <dbReference type="SAM" id="MobiDB-lite"/>
    </source>
</evidence>
<keyword evidence="2" id="KW-0732">Signal</keyword>
<feature type="signal peptide" evidence="2">
    <location>
        <begin position="1"/>
        <end position="23"/>
    </location>
</feature>
<feature type="chain" id="PRO_5021288723" evidence="2">
    <location>
        <begin position="24"/>
        <end position="274"/>
    </location>
</feature>
<feature type="compositionally biased region" description="Acidic residues" evidence="1">
    <location>
        <begin position="225"/>
        <end position="249"/>
    </location>
</feature>
<evidence type="ECO:0000313" key="4">
    <source>
        <dbReference type="Proteomes" id="UP000297716"/>
    </source>
</evidence>
<accession>A0A4Z0YAX6</accession>
<dbReference type="OrthoDB" id="4778854at2759"/>
<dbReference type="PROSITE" id="PS51257">
    <property type="entry name" value="PROKAR_LIPOPROTEIN"/>
    <property type="match status" value="1"/>
</dbReference>
<dbReference type="EMBL" id="SKBN01000236">
    <property type="protein sequence ID" value="TGJ80177.1"/>
    <property type="molecule type" value="Genomic_DNA"/>
</dbReference>
<dbReference type="AlphaFoldDB" id="A0A4Z0YAX6"/>
<dbReference type="Proteomes" id="UP000297716">
    <property type="component" value="Unassembled WGS sequence"/>
</dbReference>
<comment type="caution">
    <text evidence="3">The sequence shown here is derived from an EMBL/GenBank/DDBJ whole genome shotgun (WGS) entry which is preliminary data.</text>
</comment>
<proteinExistence type="predicted"/>
<gene>
    <name evidence="3" type="ORF">E0Z10_g8574</name>
</gene>
<keyword evidence="4" id="KW-1185">Reference proteome</keyword>
<organism evidence="3 4">
    <name type="scientific">Xylaria hypoxylon</name>
    <dbReference type="NCBI Taxonomy" id="37992"/>
    <lineage>
        <taxon>Eukaryota</taxon>
        <taxon>Fungi</taxon>
        <taxon>Dikarya</taxon>
        <taxon>Ascomycota</taxon>
        <taxon>Pezizomycotina</taxon>
        <taxon>Sordariomycetes</taxon>
        <taxon>Xylariomycetidae</taxon>
        <taxon>Xylariales</taxon>
        <taxon>Xylariaceae</taxon>
        <taxon>Xylaria</taxon>
    </lineage>
</organism>
<reference evidence="3 4" key="1">
    <citation type="submission" date="2019-03" db="EMBL/GenBank/DDBJ databases">
        <title>Draft genome sequence of Xylaria hypoxylon DSM 108379, a ubiquitous saprotrophic-parasitic fungi on hardwood.</title>
        <authorList>
            <person name="Buettner E."/>
            <person name="Leonhardt S."/>
            <person name="Gebauer A.M."/>
            <person name="Liers C."/>
            <person name="Hofrichter M."/>
            <person name="Kellner H."/>
        </authorList>
    </citation>
    <scope>NUCLEOTIDE SEQUENCE [LARGE SCALE GENOMIC DNA]</scope>
    <source>
        <strain evidence="3 4">DSM 108379</strain>
    </source>
</reference>
<sequence>MQIKCFTLFSTLALSACVSRAAAENEAIVPIAQGGATNVTADIRNGSAIADGGNAADQNENEDGNNNLDQLLNGNLGNSFDDINIDPNDIQGSLGQNILDLLLSMGICNFNLNSLQGLSLGNEIQLLLQLQQLQQLQSLGVVNSFTVDQLIQREILSRTFNLNIIKRSIDASVKQAARGKKRTVMLRRQCANVGQLQGDANNGAGQDEADQDQVNQDQANQDEKNQDEENQDEADDDEEKDDAEEDVAEEEKKKKKKNVKLWLSRCSRLMLSTL</sequence>
<protein>
    <submittedName>
        <fullName evidence="3">Uncharacterized protein</fullName>
    </submittedName>
</protein>
<evidence type="ECO:0000256" key="2">
    <source>
        <dbReference type="SAM" id="SignalP"/>
    </source>
</evidence>